<name>A0A561XUQ6_ACIDE</name>
<evidence type="ECO:0000256" key="1">
    <source>
        <dbReference type="ARBA" id="ARBA00022737"/>
    </source>
</evidence>
<dbReference type="PROSITE" id="PS50005">
    <property type="entry name" value="TPR"/>
    <property type="match status" value="1"/>
</dbReference>
<evidence type="ECO:0000256" key="2">
    <source>
        <dbReference type="ARBA" id="ARBA00022803"/>
    </source>
</evidence>
<feature type="transmembrane region" description="Helical" evidence="4">
    <location>
        <begin position="342"/>
        <end position="361"/>
    </location>
</feature>
<feature type="transmembrane region" description="Helical" evidence="4">
    <location>
        <begin position="222"/>
        <end position="245"/>
    </location>
</feature>
<dbReference type="InterPro" id="IPR011990">
    <property type="entry name" value="TPR-like_helical_dom_sf"/>
</dbReference>
<keyword evidence="2 3" id="KW-0802">TPR repeat</keyword>
<dbReference type="SMART" id="SM00028">
    <property type="entry name" value="TPR"/>
    <property type="match status" value="2"/>
</dbReference>
<feature type="transmembrane region" description="Helical" evidence="4">
    <location>
        <begin position="316"/>
        <end position="335"/>
    </location>
</feature>
<organism evidence="5 6">
    <name type="scientific">Acidovorax delafieldii</name>
    <name type="common">Pseudomonas delafieldii</name>
    <dbReference type="NCBI Taxonomy" id="47920"/>
    <lineage>
        <taxon>Bacteria</taxon>
        <taxon>Pseudomonadati</taxon>
        <taxon>Pseudomonadota</taxon>
        <taxon>Betaproteobacteria</taxon>
        <taxon>Burkholderiales</taxon>
        <taxon>Comamonadaceae</taxon>
        <taxon>Acidovorax</taxon>
    </lineage>
</organism>
<dbReference type="RefSeq" id="WP_146870578.1">
    <property type="nucleotide sequence ID" value="NZ_VJWE01000011.1"/>
</dbReference>
<accession>A0A561XUQ6</accession>
<evidence type="ECO:0000313" key="5">
    <source>
        <dbReference type="EMBL" id="TWG39840.1"/>
    </source>
</evidence>
<keyword evidence="4" id="KW-0812">Transmembrane</keyword>
<protein>
    <submittedName>
        <fullName evidence="5">TPR repeat-containing protein</fullName>
    </submittedName>
</protein>
<sequence length="564" mass="62946">MTAPFIRGRWSKESLFALLVFVVVLAVAAALYGPYLENPFVFDDGNLFFTSRLTTAAVEPWELLTRSLPYFTLGWVQTQSGTMEAHRLISLVLHVLVAWQLYQLLKQMLILEGRRSEPAAIAREQACAIAALLAVVFVVHPVAVYAAGYLIQRTTVMAALFSLISLRYLLMALQEGSHVRALRAALMSSLAMLCKEHSVTVPFAALSLVLLLDRVDRRTVQVCSTFICANLPAVALVFSVGMGFVGQPYEPRLSDLTGEIYGLPAFQGRGDRWLFSAYMQAQLYYQYWLQWLIPSTTRMSADLRVDFLQPWTSVHALLQLGLFVAVPSVVAGLSLRTGKHRLLAFGLAFSALLFLVEFSLVRFQEPYVLYRSYIWAIGYAATVAALARHLPWRMTLALGVLVIPLLFVQSQDRLESFSSRAALWEDAAAKLPKPEVAGASRIFFNRGNERFQKGNVEGALSDISKAIELSPENSSFYLARATTLTRTGRPQEALSDLETAERITPHDEPRIWFERFRALYALQSPDAEDALQTAARLGSFSARYVIEKRRSNGADAEVQIEGTR</sequence>
<reference evidence="5 6" key="1">
    <citation type="journal article" date="2015" name="Stand. Genomic Sci.">
        <title>Genomic Encyclopedia of Bacterial and Archaeal Type Strains, Phase III: the genomes of soil and plant-associated and newly described type strains.</title>
        <authorList>
            <person name="Whitman W.B."/>
            <person name="Woyke T."/>
            <person name="Klenk H.P."/>
            <person name="Zhou Y."/>
            <person name="Lilburn T.G."/>
            <person name="Beck B.J."/>
            <person name="De Vos P."/>
            <person name="Vandamme P."/>
            <person name="Eisen J.A."/>
            <person name="Garrity G."/>
            <person name="Hugenholtz P."/>
            <person name="Kyrpides N.C."/>
        </authorList>
    </citation>
    <scope>NUCLEOTIDE SEQUENCE [LARGE SCALE GENOMIC DNA]</scope>
    <source>
        <strain evidence="5 6">DSM 64</strain>
    </source>
</reference>
<feature type="repeat" description="TPR" evidence="3">
    <location>
        <begin position="440"/>
        <end position="473"/>
    </location>
</feature>
<dbReference type="Gene3D" id="1.25.40.10">
    <property type="entry name" value="Tetratricopeptide repeat domain"/>
    <property type="match status" value="1"/>
</dbReference>
<dbReference type="InterPro" id="IPR019734">
    <property type="entry name" value="TPR_rpt"/>
</dbReference>
<dbReference type="InterPro" id="IPR052346">
    <property type="entry name" value="O-mannosyl-transferase_TMTC"/>
</dbReference>
<keyword evidence="1" id="KW-0677">Repeat</keyword>
<evidence type="ECO:0000256" key="3">
    <source>
        <dbReference type="PROSITE-ProRule" id="PRU00339"/>
    </source>
</evidence>
<evidence type="ECO:0000256" key="4">
    <source>
        <dbReference type="SAM" id="Phobius"/>
    </source>
</evidence>
<evidence type="ECO:0000313" key="6">
    <source>
        <dbReference type="Proteomes" id="UP000321485"/>
    </source>
</evidence>
<dbReference type="Proteomes" id="UP000321485">
    <property type="component" value="Unassembled WGS sequence"/>
</dbReference>
<dbReference type="SUPFAM" id="SSF48452">
    <property type="entry name" value="TPR-like"/>
    <property type="match status" value="1"/>
</dbReference>
<dbReference type="GeneID" id="51110780"/>
<keyword evidence="4" id="KW-0472">Membrane</keyword>
<dbReference type="EMBL" id="VJWE01000011">
    <property type="protein sequence ID" value="TWG39840.1"/>
    <property type="molecule type" value="Genomic_DNA"/>
</dbReference>
<proteinExistence type="predicted"/>
<dbReference type="PANTHER" id="PTHR44227">
    <property type="match status" value="1"/>
</dbReference>
<dbReference type="PANTHER" id="PTHR44227:SF3">
    <property type="entry name" value="PROTEIN O-MANNOSYL-TRANSFERASE TMTC4"/>
    <property type="match status" value="1"/>
</dbReference>
<keyword evidence="4" id="KW-1133">Transmembrane helix</keyword>
<feature type="transmembrane region" description="Helical" evidence="4">
    <location>
        <begin position="367"/>
        <end position="387"/>
    </location>
</feature>
<feature type="transmembrane region" description="Helical" evidence="4">
    <location>
        <begin position="126"/>
        <end position="148"/>
    </location>
</feature>
<gene>
    <name evidence="5" type="ORF">ATF69_1712</name>
</gene>
<dbReference type="AlphaFoldDB" id="A0A561XUQ6"/>
<comment type="caution">
    <text evidence="5">The sequence shown here is derived from an EMBL/GenBank/DDBJ whole genome shotgun (WGS) entry which is preliminary data.</text>
</comment>